<keyword evidence="5 14" id="KW-0813">Transport</keyword>
<evidence type="ECO:0000256" key="6">
    <source>
        <dbReference type="ARBA" id="ARBA00022485"/>
    </source>
</evidence>
<evidence type="ECO:0000256" key="10">
    <source>
        <dbReference type="ARBA" id="ARBA00023004"/>
    </source>
</evidence>
<feature type="domain" description="Thiamine pyrophosphate enzyme TPP-binding" evidence="16">
    <location>
        <begin position="362"/>
        <end position="509"/>
    </location>
</feature>
<sequence>MQNKDVKRKMLSGNEAIALSALHSGVALGVGYPGTPSTEILENFSELGGNAEWAPNEKVAAEVALGVAFAESNSLVTMKHVGFNVAQDLFFTAAYSGIQGGMVVVVADDPGMASSQNEQDTRSIARCGGLPVLEPSSAQEAYDFTALAFEISRKFNTIVIIRTTTRVAHTTSVVEFEDRIKPLPAADFKKDIPHHVMVPAHARPSHRVLRKKLKDLQAWNSEFGPNKIEIKGDELGIIASGVAYQYAREAAPNASIFKVGMSPLPIEKLVEFSKKFKRCIVVEEGDPYMSEILRANGARVEERDEVWRFGELNVDRVRAQIAGDTSFEMPVRKAKPPALCKGCPHIFSFQPLVELGLIVAGDIGCYTLAAMKPLSGMDMQICMGASIGMGVGMRKVLPEEKARKVVSVIGDSTFMHSGLTGLAQALYNPPPTGHVIIIVDNSTTAMTGHQENPATGRRLDRSETTKISIEDTARAMGVKSVEIFNPVRQQSEYKEHLEKKLQGSEIAVIILRQPCILAAAAEIKRKAK</sequence>
<evidence type="ECO:0000256" key="11">
    <source>
        <dbReference type="ARBA" id="ARBA00023014"/>
    </source>
</evidence>
<evidence type="ECO:0000256" key="4">
    <source>
        <dbReference type="ARBA" id="ARBA00017710"/>
    </source>
</evidence>
<dbReference type="Pfam" id="PF02775">
    <property type="entry name" value="TPP_enzyme_C"/>
    <property type="match status" value="1"/>
</dbReference>
<keyword evidence="9 14" id="KW-0560">Oxidoreductase</keyword>
<dbReference type="PANTHER" id="PTHR43710">
    <property type="entry name" value="2-HYDROXYACYL-COA LYASE"/>
    <property type="match status" value="1"/>
</dbReference>
<dbReference type="Pfam" id="PF01855">
    <property type="entry name" value="POR_N"/>
    <property type="match status" value="1"/>
</dbReference>
<reference evidence="17 18" key="1">
    <citation type="submission" date="2022-03" db="EMBL/GenBank/DDBJ databases">
        <title>Novel taxa within the pig intestine.</title>
        <authorList>
            <person name="Wylensek D."/>
            <person name="Bishof K."/>
            <person name="Afrizal A."/>
            <person name="Clavel T."/>
        </authorList>
    </citation>
    <scope>NUCLEOTIDE SEQUENCE [LARGE SCALE GENOMIC DNA]</scope>
    <source>
        <strain evidence="17 18">CLA-KB-P66</strain>
    </source>
</reference>
<evidence type="ECO:0000313" key="17">
    <source>
        <dbReference type="EMBL" id="MDX8416229.1"/>
    </source>
</evidence>
<gene>
    <name evidence="17" type="ORF">MOX91_08615</name>
</gene>
<dbReference type="SUPFAM" id="SSF52922">
    <property type="entry name" value="TK C-terminal domain-like"/>
    <property type="match status" value="1"/>
</dbReference>
<evidence type="ECO:0000256" key="7">
    <source>
        <dbReference type="ARBA" id="ARBA00022723"/>
    </source>
</evidence>
<accession>A0ABU4WJ21</accession>
<comment type="cofactor">
    <cofactor evidence="14">
        <name>[4Fe-4S] cluster</name>
        <dbReference type="ChEBI" id="CHEBI:49883"/>
    </cofactor>
    <text evidence="14">Binds 2 [4Fe-4S] clusters. In this family the first cluster has a non-standard and varying [4Fe-4S] binding motif CX(2)CX(2)CX(4-5)CP.</text>
</comment>
<dbReference type="CDD" id="cd02008">
    <property type="entry name" value="TPP_IOR_alpha"/>
    <property type="match status" value="1"/>
</dbReference>
<comment type="function">
    <text evidence="1 14">Catalyzes the ferredoxin-dependent oxidative decarboxylation of arylpyruvates.</text>
</comment>
<keyword evidence="10 14" id="KW-0408">Iron</keyword>
<evidence type="ECO:0000256" key="14">
    <source>
        <dbReference type="PIRNR" id="PIRNR006439"/>
    </source>
</evidence>
<comment type="catalytic activity">
    <reaction evidence="13 14">
        <text>indole-3-pyruvate + 2 oxidized [2Fe-2S]-[ferredoxin] + CoA = (indol-3-yl)acetyl-CoA + 2 reduced [2Fe-2S]-[ferredoxin] + CO2 + H(+)</text>
        <dbReference type="Rhea" id="RHEA:12645"/>
        <dbReference type="Rhea" id="RHEA-COMP:10000"/>
        <dbReference type="Rhea" id="RHEA-COMP:10001"/>
        <dbReference type="ChEBI" id="CHEBI:15378"/>
        <dbReference type="ChEBI" id="CHEBI:16526"/>
        <dbReference type="ChEBI" id="CHEBI:17640"/>
        <dbReference type="ChEBI" id="CHEBI:33737"/>
        <dbReference type="ChEBI" id="CHEBI:33738"/>
        <dbReference type="ChEBI" id="CHEBI:57271"/>
        <dbReference type="ChEBI" id="CHEBI:57287"/>
        <dbReference type="EC" id="1.2.7.8"/>
    </reaction>
</comment>
<evidence type="ECO:0000256" key="13">
    <source>
        <dbReference type="ARBA" id="ARBA00048332"/>
    </source>
</evidence>
<dbReference type="Proteomes" id="UP001275932">
    <property type="component" value="Unassembled WGS sequence"/>
</dbReference>
<dbReference type="RefSeq" id="WP_370397682.1">
    <property type="nucleotide sequence ID" value="NZ_JALBUT010000011.1"/>
</dbReference>
<dbReference type="InterPro" id="IPR011766">
    <property type="entry name" value="TPP_enzyme_TPP-bd"/>
</dbReference>
<keyword evidence="6 14" id="KW-0004">4Fe-4S</keyword>
<dbReference type="InterPro" id="IPR045025">
    <property type="entry name" value="HACL1-like"/>
</dbReference>
<evidence type="ECO:0000256" key="9">
    <source>
        <dbReference type="ARBA" id="ARBA00023002"/>
    </source>
</evidence>
<evidence type="ECO:0000259" key="16">
    <source>
        <dbReference type="Pfam" id="PF02775"/>
    </source>
</evidence>
<keyword evidence="8 14" id="KW-0249">Electron transport</keyword>
<evidence type="ECO:0000256" key="2">
    <source>
        <dbReference type="ARBA" id="ARBA00011238"/>
    </source>
</evidence>
<dbReference type="InterPro" id="IPR009014">
    <property type="entry name" value="Transketo_C/PFOR_II"/>
</dbReference>
<dbReference type="EC" id="1.2.7.8" evidence="3 14"/>
<comment type="subunit">
    <text evidence="2">Heterodimer of the IorA and IorB subunits.</text>
</comment>
<evidence type="ECO:0000259" key="15">
    <source>
        <dbReference type="Pfam" id="PF01855"/>
    </source>
</evidence>
<evidence type="ECO:0000256" key="5">
    <source>
        <dbReference type="ARBA" id="ARBA00022448"/>
    </source>
</evidence>
<evidence type="ECO:0000256" key="3">
    <source>
        <dbReference type="ARBA" id="ARBA00012812"/>
    </source>
</evidence>
<comment type="caution">
    <text evidence="17">The sequence shown here is derived from an EMBL/GenBank/DDBJ whole genome shotgun (WGS) entry which is preliminary data.</text>
</comment>
<protein>
    <recommendedName>
        <fullName evidence="4 14">Indolepyruvate oxidoreductase subunit IorA</fullName>
        <shortName evidence="14">IOR</shortName>
        <ecNumber evidence="3 14">1.2.7.8</ecNumber>
    </recommendedName>
    <alternativeName>
        <fullName evidence="12 14">Indolepyruvate ferredoxin oxidoreductase subunit alpha</fullName>
    </alternativeName>
</protein>
<dbReference type="Gene3D" id="3.40.50.970">
    <property type="match status" value="2"/>
</dbReference>
<evidence type="ECO:0000256" key="1">
    <source>
        <dbReference type="ARBA" id="ARBA00002995"/>
    </source>
</evidence>
<dbReference type="InterPro" id="IPR029061">
    <property type="entry name" value="THDP-binding"/>
</dbReference>
<dbReference type="EMBL" id="JALBUT010000011">
    <property type="protein sequence ID" value="MDX8416229.1"/>
    <property type="molecule type" value="Genomic_DNA"/>
</dbReference>
<feature type="domain" description="Pyruvate flavodoxin/ferredoxin oxidoreductase pyrimidine binding" evidence="15">
    <location>
        <begin position="23"/>
        <end position="187"/>
    </location>
</feature>
<organism evidence="17 18">
    <name type="scientific">Intestinicryptomonas porci</name>
    <dbReference type="NCBI Taxonomy" id="2926320"/>
    <lineage>
        <taxon>Bacteria</taxon>
        <taxon>Pseudomonadati</taxon>
        <taxon>Verrucomicrobiota</taxon>
        <taxon>Opitutia</taxon>
        <taxon>Opitutales</taxon>
        <taxon>Intestinicryptomonaceae</taxon>
        <taxon>Intestinicryptomonas</taxon>
    </lineage>
</organism>
<keyword evidence="18" id="KW-1185">Reference proteome</keyword>
<dbReference type="PIRSF" id="PIRSF006439">
    <property type="entry name" value="Indolepyruvate_ferr_oxidored"/>
    <property type="match status" value="1"/>
</dbReference>
<evidence type="ECO:0000256" key="8">
    <source>
        <dbReference type="ARBA" id="ARBA00022982"/>
    </source>
</evidence>
<evidence type="ECO:0000313" key="18">
    <source>
        <dbReference type="Proteomes" id="UP001275932"/>
    </source>
</evidence>
<dbReference type="InterPro" id="IPR017721">
    <property type="entry name" value="IorA"/>
</dbReference>
<keyword evidence="11 14" id="KW-0411">Iron-sulfur</keyword>
<dbReference type="CDD" id="cd07034">
    <property type="entry name" value="TPP_PYR_PFOR_IOR-alpha_like"/>
    <property type="match status" value="1"/>
</dbReference>
<evidence type="ECO:0000256" key="12">
    <source>
        <dbReference type="ARBA" id="ARBA00030514"/>
    </source>
</evidence>
<name>A0ABU4WJ21_9BACT</name>
<keyword evidence="7 14" id="KW-0479">Metal-binding</keyword>
<proteinExistence type="predicted"/>
<dbReference type="SUPFAM" id="SSF52518">
    <property type="entry name" value="Thiamin diphosphate-binding fold (THDP-binding)"/>
    <property type="match status" value="2"/>
</dbReference>
<dbReference type="InterPro" id="IPR002880">
    <property type="entry name" value="Pyrv_Fd/Flavodoxin_OxRdtase_N"/>
</dbReference>
<dbReference type="PANTHER" id="PTHR43710:SF5">
    <property type="entry name" value="INDOLEPYRUVATE FERREDOXIN OXIDOREDUCTASE ALPHA SUBUNIT"/>
    <property type="match status" value="1"/>
</dbReference>